<keyword evidence="2" id="KW-1185">Reference proteome</keyword>
<evidence type="ECO:0000313" key="2">
    <source>
        <dbReference type="Proteomes" id="UP000790709"/>
    </source>
</evidence>
<proteinExistence type="predicted"/>
<reference evidence="1" key="1">
    <citation type="journal article" date="2021" name="New Phytol.">
        <title>Evolutionary innovations through gain and loss of genes in the ectomycorrhizal Boletales.</title>
        <authorList>
            <person name="Wu G."/>
            <person name="Miyauchi S."/>
            <person name="Morin E."/>
            <person name="Kuo A."/>
            <person name="Drula E."/>
            <person name="Varga T."/>
            <person name="Kohler A."/>
            <person name="Feng B."/>
            <person name="Cao Y."/>
            <person name="Lipzen A."/>
            <person name="Daum C."/>
            <person name="Hundley H."/>
            <person name="Pangilinan J."/>
            <person name="Johnson J."/>
            <person name="Barry K."/>
            <person name="LaButti K."/>
            <person name="Ng V."/>
            <person name="Ahrendt S."/>
            <person name="Min B."/>
            <person name="Choi I.G."/>
            <person name="Park H."/>
            <person name="Plett J.M."/>
            <person name="Magnuson J."/>
            <person name="Spatafora J.W."/>
            <person name="Nagy L.G."/>
            <person name="Henrissat B."/>
            <person name="Grigoriev I.V."/>
            <person name="Yang Z.L."/>
            <person name="Xu J."/>
            <person name="Martin F.M."/>
        </authorList>
    </citation>
    <scope>NUCLEOTIDE SEQUENCE</scope>
    <source>
        <strain evidence="1">KUC20120723A-06</strain>
    </source>
</reference>
<organism evidence="1 2">
    <name type="scientific">Leucogyrophana mollusca</name>
    <dbReference type="NCBI Taxonomy" id="85980"/>
    <lineage>
        <taxon>Eukaryota</taxon>
        <taxon>Fungi</taxon>
        <taxon>Dikarya</taxon>
        <taxon>Basidiomycota</taxon>
        <taxon>Agaricomycotina</taxon>
        <taxon>Agaricomycetes</taxon>
        <taxon>Agaricomycetidae</taxon>
        <taxon>Boletales</taxon>
        <taxon>Boletales incertae sedis</taxon>
        <taxon>Leucogyrophana</taxon>
    </lineage>
</organism>
<gene>
    <name evidence="1" type="ORF">BV22DRAFT_1045647</name>
</gene>
<accession>A0ACB8BP44</accession>
<comment type="caution">
    <text evidence="1">The sequence shown here is derived from an EMBL/GenBank/DDBJ whole genome shotgun (WGS) entry which is preliminary data.</text>
</comment>
<dbReference type="EMBL" id="MU266372">
    <property type="protein sequence ID" value="KAH7927109.1"/>
    <property type="molecule type" value="Genomic_DNA"/>
</dbReference>
<dbReference type="Proteomes" id="UP000790709">
    <property type="component" value="Unassembled WGS sequence"/>
</dbReference>
<sequence length="167" mass="19177">MPISIPLLSVTSRKSSHSPSTELFIPTISLPDVIVNRATNCPNVNCKINFAHTYCNGVGVPARPPHIPNIKVRRFQDNAHPFPQMNCFEVTDTSGLLLQTGRKAYIWLYGTVHLEEVTLLSPQWRIFKCLQRIDYDDQLVTVIVARKEFCQRHNTWKRYLCCFSAFI</sequence>
<evidence type="ECO:0000313" key="1">
    <source>
        <dbReference type="EMBL" id="KAH7927109.1"/>
    </source>
</evidence>
<protein>
    <submittedName>
        <fullName evidence="1">Uncharacterized protein</fullName>
    </submittedName>
</protein>
<name>A0ACB8BP44_9AGAM</name>